<dbReference type="InterPro" id="IPR003439">
    <property type="entry name" value="ABC_transporter-like_ATP-bd"/>
</dbReference>
<dbReference type="OrthoDB" id="18209at2157"/>
<dbReference type="InterPro" id="IPR003593">
    <property type="entry name" value="AAA+_ATPase"/>
</dbReference>
<evidence type="ECO:0000313" key="6">
    <source>
        <dbReference type="Proteomes" id="UP000250179"/>
    </source>
</evidence>
<dbReference type="InterPro" id="IPR051782">
    <property type="entry name" value="ABC_Transporter_VariousFunc"/>
</dbReference>
<dbReference type="Pfam" id="PF00005">
    <property type="entry name" value="ABC_tran"/>
    <property type="match status" value="1"/>
</dbReference>
<organism evidence="5 6">
    <name type="scientific">Thermococcus profundus</name>
    <dbReference type="NCBI Taxonomy" id="49899"/>
    <lineage>
        <taxon>Archaea</taxon>
        <taxon>Methanobacteriati</taxon>
        <taxon>Methanobacteriota</taxon>
        <taxon>Thermococci</taxon>
        <taxon>Thermococcales</taxon>
        <taxon>Thermococcaceae</taxon>
        <taxon>Thermococcus</taxon>
    </lineage>
</organism>
<dbReference type="SMART" id="SM00382">
    <property type="entry name" value="AAA"/>
    <property type="match status" value="1"/>
</dbReference>
<protein>
    <recommendedName>
        <fullName evidence="4">ABC transporter domain-containing protein</fullName>
    </recommendedName>
</protein>
<proteinExistence type="predicted"/>
<dbReference type="InterPro" id="IPR027417">
    <property type="entry name" value="P-loop_NTPase"/>
</dbReference>
<keyword evidence="6" id="KW-1185">Reference proteome</keyword>
<feature type="domain" description="ABC transporter" evidence="4">
    <location>
        <begin position="5"/>
        <end position="205"/>
    </location>
</feature>
<dbReference type="PANTHER" id="PTHR42939">
    <property type="entry name" value="ABC TRANSPORTER ATP-BINDING PROTEIN ALBC-RELATED"/>
    <property type="match status" value="1"/>
</dbReference>
<reference evidence="5 6" key="1">
    <citation type="submission" date="2016-03" db="EMBL/GenBank/DDBJ databases">
        <title>Complete genome sequence of Thermococcus profundus strain DT5432.</title>
        <authorList>
            <person name="Oger P.M."/>
        </authorList>
    </citation>
    <scope>NUCLEOTIDE SEQUENCE [LARGE SCALE GENOMIC DNA]</scope>
    <source>
        <strain evidence="5 6">DT 5432</strain>
    </source>
</reference>
<dbReference type="GO" id="GO:0016887">
    <property type="term" value="F:ATP hydrolysis activity"/>
    <property type="evidence" value="ECO:0007669"/>
    <property type="project" value="InterPro"/>
</dbReference>
<name>A0A2Z2M850_THEPR</name>
<dbReference type="Gene3D" id="3.40.50.300">
    <property type="entry name" value="P-loop containing nucleotide triphosphate hydrolases"/>
    <property type="match status" value="1"/>
</dbReference>
<evidence type="ECO:0000256" key="2">
    <source>
        <dbReference type="ARBA" id="ARBA00022741"/>
    </source>
</evidence>
<evidence type="ECO:0000256" key="1">
    <source>
        <dbReference type="ARBA" id="ARBA00022448"/>
    </source>
</evidence>
<dbReference type="Proteomes" id="UP000250179">
    <property type="component" value="Chromosome"/>
</dbReference>
<dbReference type="AlphaFoldDB" id="A0A2Z2M850"/>
<dbReference type="GO" id="GO:0005524">
    <property type="term" value="F:ATP binding"/>
    <property type="evidence" value="ECO:0007669"/>
    <property type="project" value="UniProtKB-KW"/>
</dbReference>
<dbReference type="PROSITE" id="PS50893">
    <property type="entry name" value="ABC_TRANSPORTER_2"/>
    <property type="match status" value="1"/>
</dbReference>
<dbReference type="RefSeq" id="WP_088857115.1">
    <property type="nucleotide sequence ID" value="NZ_CP014862.1"/>
</dbReference>
<dbReference type="EMBL" id="CP014862">
    <property type="protein sequence ID" value="ASJ01846.1"/>
    <property type="molecule type" value="Genomic_DNA"/>
</dbReference>
<evidence type="ECO:0000259" key="4">
    <source>
        <dbReference type="PROSITE" id="PS50893"/>
    </source>
</evidence>
<keyword evidence="2" id="KW-0547">Nucleotide-binding</keyword>
<evidence type="ECO:0000313" key="5">
    <source>
        <dbReference type="EMBL" id="ASJ01846.1"/>
    </source>
</evidence>
<keyword evidence="1" id="KW-0813">Transport</keyword>
<keyword evidence="3" id="KW-0067">ATP-binding</keyword>
<dbReference type="KEGG" id="tprf:A3L09_00510"/>
<evidence type="ECO:0000256" key="3">
    <source>
        <dbReference type="ARBA" id="ARBA00022840"/>
    </source>
</evidence>
<dbReference type="SUPFAM" id="SSF52540">
    <property type="entry name" value="P-loop containing nucleoside triphosphate hydrolases"/>
    <property type="match status" value="1"/>
</dbReference>
<sequence length="205" mass="22643">MEYAVIVRGLTKSYGGVPVLRGINLRVKRGEFLCIVGKNGTGKTTLLNAIAGLVEYSGEVMVNARTVGILGQRPALYPKLTVRENLDVFGRILGVRNVDLDLIEALGLKEYLDKPVEELSHGNVRKAEIVCTLLGDPDLLLLDEPLVSLDYESRVQFIGLLRKFKEEGRTVIAVTHFPEIMCPLCDRTFRIVDGNLKEESCSGLT</sequence>
<accession>A0A2Z2M850</accession>
<dbReference type="PANTHER" id="PTHR42939:SF1">
    <property type="entry name" value="ABC TRANSPORTER ATP-BINDING PROTEIN ALBC-RELATED"/>
    <property type="match status" value="1"/>
</dbReference>
<gene>
    <name evidence="5" type="ORF">A3L09_00510</name>
</gene>
<dbReference type="GeneID" id="33318846"/>